<accession>A0A3Q3MYW3</accession>
<evidence type="ECO:0000256" key="6">
    <source>
        <dbReference type="ARBA" id="ARBA00022530"/>
    </source>
</evidence>
<dbReference type="Ensembl" id="ENSMAMT00000033818.2">
    <property type="protein sequence ID" value="ENSMAMP00000032963.1"/>
    <property type="gene ID" value="ENSMAMG00000022183.2"/>
</dbReference>
<keyword evidence="11 14" id="KW-0472">Membrane</keyword>
<evidence type="ECO:0000256" key="7">
    <source>
        <dbReference type="ARBA" id="ARBA00022685"/>
    </source>
</evidence>
<dbReference type="PANTHER" id="PTHR11576">
    <property type="entry name" value="ZONA PELLUCIDA SPERM-BINDING PROTEIN 3"/>
    <property type="match status" value="1"/>
</dbReference>
<evidence type="ECO:0000256" key="4">
    <source>
        <dbReference type="ARBA" id="ARBA00022475"/>
    </source>
</evidence>
<dbReference type="AlphaFoldDB" id="A0A3Q3MYW3"/>
<feature type="signal peptide" evidence="14">
    <location>
        <begin position="1"/>
        <end position="23"/>
    </location>
</feature>
<evidence type="ECO:0000256" key="14">
    <source>
        <dbReference type="RuleBase" id="RU367066"/>
    </source>
</evidence>
<dbReference type="InterPro" id="IPR042235">
    <property type="entry name" value="ZP-C_dom"/>
</dbReference>
<organism evidence="17 18">
    <name type="scientific">Mastacembelus armatus</name>
    <name type="common">zig-zag eel</name>
    <dbReference type="NCBI Taxonomy" id="205130"/>
    <lineage>
        <taxon>Eukaryota</taxon>
        <taxon>Metazoa</taxon>
        <taxon>Chordata</taxon>
        <taxon>Craniata</taxon>
        <taxon>Vertebrata</taxon>
        <taxon>Euteleostomi</taxon>
        <taxon>Actinopterygii</taxon>
        <taxon>Neopterygii</taxon>
        <taxon>Teleostei</taxon>
        <taxon>Neoteleostei</taxon>
        <taxon>Acanthomorphata</taxon>
        <taxon>Anabantaria</taxon>
        <taxon>Synbranchiformes</taxon>
        <taxon>Mastacembelidae</taxon>
        <taxon>Mastacembelus</taxon>
    </lineage>
</organism>
<evidence type="ECO:0000256" key="5">
    <source>
        <dbReference type="ARBA" id="ARBA00022525"/>
    </source>
</evidence>
<evidence type="ECO:0000256" key="15">
    <source>
        <dbReference type="SAM" id="MobiDB-lite"/>
    </source>
</evidence>
<comment type="domain">
    <text evidence="14">The ZP domain is involved in the polymerization of the ZP proteins to form the zona pellucida.</text>
</comment>
<reference evidence="17" key="2">
    <citation type="submission" date="2025-09" db="UniProtKB">
        <authorList>
            <consortium name="Ensembl"/>
        </authorList>
    </citation>
    <scope>IDENTIFICATION</scope>
</reference>
<dbReference type="FunFam" id="2.60.40.3210:FF:000001">
    <property type="entry name" value="Zona pellucida sperm-binding protein 3"/>
    <property type="match status" value="1"/>
</dbReference>
<dbReference type="Gene3D" id="2.60.40.3210">
    <property type="entry name" value="Zona pellucida, ZP-N domain"/>
    <property type="match status" value="1"/>
</dbReference>
<dbReference type="GO" id="GO:0007339">
    <property type="term" value="P:binding of sperm to zona pellucida"/>
    <property type="evidence" value="ECO:0007669"/>
    <property type="project" value="UniProtKB-UniRule"/>
</dbReference>
<keyword evidence="6 14" id="KW-0272">Extracellular matrix</keyword>
<dbReference type="PANTHER" id="PTHR11576:SF2">
    <property type="entry name" value="ZONA PELLUCIDA SPERM-BINDING PROTEIN 3"/>
    <property type="match status" value="1"/>
</dbReference>
<reference evidence="17" key="1">
    <citation type="submission" date="2025-08" db="UniProtKB">
        <authorList>
            <consortium name="Ensembl"/>
        </authorList>
    </citation>
    <scope>IDENTIFICATION</scope>
</reference>
<proteinExistence type="inferred from homology"/>
<keyword evidence="5 14" id="KW-0964">Secreted</keyword>
<dbReference type="InterPro" id="IPR055355">
    <property type="entry name" value="ZP-C"/>
</dbReference>
<dbReference type="GO" id="GO:0035803">
    <property type="term" value="P:egg coat formation"/>
    <property type="evidence" value="ECO:0007669"/>
    <property type="project" value="UniProtKB-UniRule"/>
</dbReference>
<evidence type="ECO:0000256" key="11">
    <source>
        <dbReference type="ARBA" id="ARBA00023136"/>
    </source>
</evidence>
<evidence type="ECO:0000256" key="13">
    <source>
        <dbReference type="ARBA" id="ARBA00023180"/>
    </source>
</evidence>
<dbReference type="PRINTS" id="PR00023">
    <property type="entry name" value="ZPELLUCIDA"/>
</dbReference>
<dbReference type="GO" id="GO:0035804">
    <property type="term" value="F:structural constituent of egg coat"/>
    <property type="evidence" value="ECO:0007669"/>
    <property type="project" value="UniProtKB-UniRule"/>
</dbReference>
<comment type="similarity">
    <text evidence="2 14">Belongs to the ZP domain family. ZPC subfamily.</text>
</comment>
<evidence type="ECO:0000256" key="10">
    <source>
        <dbReference type="ARBA" id="ARBA00022989"/>
    </source>
</evidence>
<keyword evidence="7 14" id="KW-0165">Cleavage on pair of basic residues</keyword>
<evidence type="ECO:0000256" key="9">
    <source>
        <dbReference type="ARBA" id="ARBA00022729"/>
    </source>
</evidence>
<dbReference type="GO" id="GO:0032190">
    <property type="term" value="F:acrosin binding"/>
    <property type="evidence" value="ECO:0007669"/>
    <property type="project" value="TreeGrafter"/>
</dbReference>
<dbReference type="InterPro" id="IPR055356">
    <property type="entry name" value="ZP-N"/>
</dbReference>
<feature type="region of interest" description="Disordered" evidence="15">
    <location>
        <begin position="46"/>
        <end position="66"/>
    </location>
</feature>
<evidence type="ECO:0000313" key="18">
    <source>
        <dbReference type="Proteomes" id="UP000261640"/>
    </source>
</evidence>
<evidence type="ECO:0000313" key="17">
    <source>
        <dbReference type="Ensembl" id="ENSMAMP00000032963.1"/>
    </source>
</evidence>
<dbReference type="GO" id="GO:0035805">
    <property type="term" value="C:egg coat"/>
    <property type="evidence" value="ECO:0007669"/>
    <property type="project" value="UniProtKB-SubCell"/>
</dbReference>
<keyword evidence="12 14" id="KW-1015">Disulfide bond</keyword>
<keyword evidence="8 14" id="KW-0812">Transmembrane</keyword>
<keyword evidence="18" id="KW-1185">Reference proteome</keyword>
<dbReference type="SMART" id="SM00241">
    <property type="entry name" value="ZP"/>
    <property type="match status" value="1"/>
</dbReference>
<feature type="domain" description="ZP" evidence="16">
    <location>
        <begin position="169"/>
        <end position="428"/>
    </location>
</feature>
<evidence type="ECO:0000259" key="16">
    <source>
        <dbReference type="PROSITE" id="PS51034"/>
    </source>
</evidence>
<dbReference type="GO" id="GO:0005886">
    <property type="term" value="C:plasma membrane"/>
    <property type="evidence" value="ECO:0007669"/>
    <property type="project" value="UniProtKB-SubCell"/>
</dbReference>
<feature type="transmembrane region" description="Helical" evidence="14">
    <location>
        <begin position="517"/>
        <end position="538"/>
    </location>
</feature>
<dbReference type="FunFam" id="2.60.40.4100:FF:000002">
    <property type="entry name" value="Zona pellucida sperm-binding protein 3"/>
    <property type="match status" value="1"/>
</dbReference>
<dbReference type="InParanoid" id="A0A3Q3MYW3"/>
<dbReference type="GO" id="GO:2000344">
    <property type="term" value="P:positive regulation of acrosome reaction"/>
    <property type="evidence" value="ECO:0007669"/>
    <property type="project" value="UniProtKB-UniRule"/>
</dbReference>
<keyword evidence="13" id="KW-0325">Glycoprotein</keyword>
<dbReference type="Gene3D" id="2.60.40.4100">
    <property type="entry name" value="Zona pellucida, ZP-C domain"/>
    <property type="match status" value="1"/>
</dbReference>
<name>A0A3Q3MYW3_9TELE</name>
<comment type="subcellular location">
    <subcellularLocation>
        <location evidence="1">Secreted</location>
        <location evidence="1">Extracellular space</location>
        <location evidence="1">Extracellular matrix</location>
    </subcellularLocation>
    <subcellularLocation>
        <location evidence="14">Zona pellucida</location>
    </subcellularLocation>
    <subcellularLocation>
        <location evidence="14">Cell membrane</location>
        <topology evidence="14">Single-pass type I membrane protein</topology>
    </subcellularLocation>
</comment>
<dbReference type="InterPro" id="IPR048290">
    <property type="entry name" value="ZP_chr"/>
</dbReference>
<sequence>MGFRAVVLLRVVLLFSCGNLCAATQNWFNLNNNETLDQIPQENVTTSLQLPGSPQTTDDQSNETELRGLVRPPVIYQLRTYQLRSPAISKKKLPQPPVRQMQTIEHLMRSKAGKPTSEQLQSGETDHAQELLKLPVQSPDLNSPVKQESKVLVKFEQRVPVPADSVSVHCSEEEVTVWVKQNFLGNSQLIHPSDLTLGGCAAIKTTDQVLEFQTELQGCGSTMTTTEEKLIYTFSLIYAPTPIGKTLILKTNPAEVVIECHYQRKHYVSSDALRPTWKLFASDMLAEQQLHFSLHLMTEDWQSQRASSVYWLNDVMHIEASVLQGHHVPLRVYADSCVATAYPNPNSYPQYHFISNHGCLTDAKLTGAKSYFMQRSQEDKLHFQLKAFRFYHDHRNSLYITCYLKATPIYTPITSQHKALCSKIPKAEVWVASDGDNKVCSCCETSCSEQRGKRSLAADAGMVYRNLQWEGMAALGPILLEENILEEQLTELSELPPEPVSLPHTQAVIQAVSYPSVALLCGVGAVLAVVLLVFTYAVTCHRLRKRTGHVVCT</sequence>
<comment type="function">
    <text evidence="14">Component of the zona pellucida, an extracellular matrix surrounding oocytes which mediates sperm binding, induction of the acrosome reaction and prevents post-fertilization polyspermy. The zona pellucida is composed of 3 to 4 glycoproteins, ZP1, ZP2, ZP3, and ZP4. ZP3 is essential for sperm binding and zona matrix formation.</text>
</comment>
<dbReference type="STRING" id="205130.ENSMAMP00000032963"/>
<evidence type="ECO:0000256" key="12">
    <source>
        <dbReference type="ARBA" id="ARBA00023157"/>
    </source>
</evidence>
<keyword evidence="4 14" id="KW-1003">Cell membrane</keyword>
<evidence type="ECO:0000256" key="3">
    <source>
        <dbReference type="ARBA" id="ARBA00017980"/>
    </source>
</evidence>
<dbReference type="InterPro" id="IPR001507">
    <property type="entry name" value="ZP_dom"/>
</dbReference>
<evidence type="ECO:0000256" key="2">
    <source>
        <dbReference type="ARBA" id="ARBA00006735"/>
    </source>
</evidence>
<dbReference type="GeneTree" id="ENSGT01030000234567"/>
<comment type="PTM">
    <text evidence="14">Proteolytically cleaved before the transmembrane segment to yield the secreted ectodomain incorporated in the zona pellucida.</text>
</comment>
<protein>
    <recommendedName>
        <fullName evidence="3 14">Zona pellucida sperm-binding protein 3</fullName>
    </recommendedName>
</protein>
<evidence type="ECO:0000256" key="1">
    <source>
        <dbReference type="ARBA" id="ARBA00004498"/>
    </source>
</evidence>
<keyword evidence="9 14" id="KW-0732">Signal</keyword>
<dbReference type="Proteomes" id="UP000261640">
    <property type="component" value="Unplaced"/>
</dbReference>
<evidence type="ECO:0000256" key="8">
    <source>
        <dbReference type="ARBA" id="ARBA00022692"/>
    </source>
</evidence>
<keyword evidence="10 14" id="KW-1133">Transmembrane helix</keyword>
<dbReference type="Pfam" id="PF00100">
    <property type="entry name" value="Zona_pellucida"/>
    <property type="match status" value="1"/>
</dbReference>
<feature type="compositionally biased region" description="Polar residues" evidence="15">
    <location>
        <begin position="46"/>
        <end position="59"/>
    </location>
</feature>
<dbReference type="Pfam" id="PF23344">
    <property type="entry name" value="ZP-N"/>
    <property type="match status" value="1"/>
</dbReference>
<feature type="chain" id="PRO_5025707585" description="Zona pellucida sperm-binding protein 3" evidence="14">
    <location>
        <begin position="24"/>
        <end position="553"/>
    </location>
</feature>
<dbReference type="PROSITE" id="PS51034">
    <property type="entry name" value="ZP_2"/>
    <property type="match status" value="1"/>
</dbReference>